<dbReference type="InterPro" id="IPR011011">
    <property type="entry name" value="Znf_FYVE_PHD"/>
</dbReference>
<evidence type="ECO:0008006" key="4">
    <source>
        <dbReference type="Google" id="ProtNLM"/>
    </source>
</evidence>
<keyword evidence="1" id="KW-0175">Coiled coil</keyword>
<keyword evidence="3" id="KW-1185">Reference proteome</keyword>
<feature type="coiled-coil region" evidence="1">
    <location>
        <begin position="378"/>
        <end position="433"/>
    </location>
</feature>
<accession>A0A6J8A2E3</accession>
<dbReference type="Proteomes" id="UP000507470">
    <property type="component" value="Unassembled WGS sequence"/>
</dbReference>
<dbReference type="Gene3D" id="3.30.40.10">
    <property type="entry name" value="Zinc/RING finger domain, C3HC4 (zinc finger)"/>
    <property type="match status" value="1"/>
</dbReference>
<proteinExistence type="predicted"/>
<evidence type="ECO:0000313" key="2">
    <source>
        <dbReference type="EMBL" id="CAC5360448.1"/>
    </source>
</evidence>
<reference evidence="2 3" key="1">
    <citation type="submission" date="2020-06" db="EMBL/GenBank/DDBJ databases">
        <authorList>
            <person name="Li R."/>
            <person name="Bekaert M."/>
        </authorList>
    </citation>
    <scope>NUCLEOTIDE SEQUENCE [LARGE SCALE GENOMIC DNA]</scope>
    <source>
        <strain evidence="3">wild</strain>
    </source>
</reference>
<dbReference type="EMBL" id="CACVKT020000566">
    <property type="protein sequence ID" value="CAC5360448.1"/>
    <property type="molecule type" value="Genomic_DNA"/>
</dbReference>
<gene>
    <name evidence="2" type="ORF">MCOR_2931</name>
</gene>
<protein>
    <recommendedName>
        <fullName evidence="4">PHD-type domain-containing protein</fullName>
    </recommendedName>
</protein>
<name>A0A6J8A2E3_MYTCO</name>
<dbReference type="InterPro" id="IPR013083">
    <property type="entry name" value="Znf_RING/FYVE/PHD"/>
</dbReference>
<organism evidence="2 3">
    <name type="scientific">Mytilus coruscus</name>
    <name type="common">Sea mussel</name>
    <dbReference type="NCBI Taxonomy" id="42192"/>
    <lineage>
        <taxon>Eukaryota</taxon>
        <taxon>Metazoa</taxon>
        <taxon>Spiralia</taxon>
        <taxon>Lophotrochozoa</taxon>
        <taxon>Mollusca</taxon>
        <taxon>Bivalvia</taxon>
        <taxon>Autobranchia</taxon>
        <taxon>Pteriomorphia</taxon>
        <taxon>Mytilida</taxon>
        <taxon>Mytiloidea</taxon>
        <taxon>Mytilidae</taxon>
        <taxon>Mytilinae</taxon>
        <taxon>Mytilus</taxon>
    </lineage>
</organism>
<dbReference type="AlphaFoldDB" id="A0A6J8A2E3"/>
<dbReference type="SUPFAM" id="SSF57903">
    <property type="entry name" value="FYVE/PHD zinc finger"/>
    <property type="match status" value="1"/>
</dbReference>
<dbReference type="OrthoDB" id="6179959at2759"/>
<evidence type="ECO:0000256" key="1">
    <source>
        <dbReference type="SAM" id="Coils"/>
    </source>
</evidence>
<evidence type="ECO:0000313" key="3">
    <source>
        <dbReference type="Proteomes" id="UP000507470"/>
    </source>
</evidence>
<sequence length="818" mass="92490">MEENRVLRSTRDRIPTQVFTPSKTNITVKNYILNEKKVVKKLIDATERDIDVHFEYKHGNIVLEFTPAAYLHFAECIQAHFSNHNTVDVKIFERKDKMGKIVETSMSVLQKENSKFQLYRINMYNSTMRVEVNGKSHILFIDELKTIANLMSNKSTYQQLNSKIREACLKLVHHNVSHLSNPSTTEISITAGRTNVDICPKCNRKCLSKCIECSVGNHWIHFKCEKITKEQINTLEQSPDVPYVCTICTKKQSQETSSISRYTSLPPPNNYKSITPDGIGETPLVQQSQQNNTIDCPPVTLAESILFEEVNIRSGNMTENSNTSINSDNQALSSSIEPVINNLSKSTSNAIDTAAVEQLPVKQTKTVEARPNLKEKELRQKELRLKKWEEELKQQNATNSQNSTENAKLQAYIMKLEGKIKELENSNRILRIKVAGNVDSTPTNAVNNDSTNPDLLQHHTEHITGGFPIHLKTQHLHSKIQSMENIYSLNRRVSDLEYNSLKQRLDALELSKQHWPSPQGNHLYHGYQNHIPGPHINGYQNHIPNPHVNGCQNHIPGLQVNGFQNHIPDPNGNGYQNHIPGPHGIGYQNHTPSYNVNSYYNKIPNPQVNGYQNLKPDMHMRNIQPMPNVPFNESHPPGHLPLKVNMPHMHNPNSHTYPWNLPPPCYMKMQPKSDTQSDIETRSDQKPPTMKCNANSMKNLVTGLPLHLNSTLPNKPLTDPQLSNDAGCSNTVIQELDYAMVENKEIDIHHQQIASTNPETECSHEFKSKSNLPLLSTPTVIAAAHANIEPSEQDLTAIGNNNQEEHFLGVTKPQKDLG</sequence>